<feature type="compositionally biased region" description="Basic and acidic residues" evidence="5">
    <location>
        <begin position="406"/>
        <end position="429"/>
    </location>
</feature>
<feature type="compositionally biased region" description="Basic and acidic residues" evidence="5">
    <location>
        <begin position="1394"/>
        <end position="1406"/>
    </location>
</feature>
<dbReference type="SMART" id="SM00356">
    <property type="entry name" value="ZnF_C3H1"/>
    <property type="match status" value="1"/>
</dbReference>
<feature type="compositionally biased region" description="Basic and acidic residues" evidence="5">
    <location>
        <begin position="480"/>
        <end position="497"/>
    </location>
</feature>
<dbReference type="GO" id="GO:0016556">
    <property type="term" value="P:mRNA modification"/>
    <property type="evidence" value="ECO:0007669"/>
    <property type="project" value="InterPro"/>
</dbReference>
<feature type="zinc finger region" description="C3H1-type" evidence="4">
    <location>
        <begin position="53"/>
        <end position="81"/>
    </location>
</feature>
<feature type="compositionally biased region" description="Basic and acidic residues" evidence="5">
    <location>
        <begin position="46"/>
        <end position="67"/>
    </location>
</feature>
<feature type="compositionally biased region" description="Basic and acidic residues" evidence="5">
    <location>
        <begin position="1072"/>
        <end position="1084"/>
    </location>
</feature>
<feature type="compositionally biased region" description="Basic and acidic residues" evidence="5">
    <location>
        <begin position="1323"/>
        <end position="1338"/>
    </location>
</feature>
<comment type="caution">
    <text evidence="7">The sequence shown here is derived from an EMBL/GenBank/DDBJ whole genome shotgun (WGS) entry which is preliminary data.</text>
</comment>
<evidence type="ECO:0000313" key="7">
    <source>
        <dbReference type="EMBL" id="KAK2573491.1"/>
    </source>
</evidence>
<reference evidence="7" key="1">
    <citation type="journal article" date="2023" name="G3 (Bethesda)">
        <title>Whole genome assembly and annotation of the endangered Caribbean coral Acropora cervicornis.</title>
        <authorList>
            <person name="Selwyn J.D."/>
            <person name="Vollmer S.V."/>
        </authorList>
    </citation>
    <scope>NUCLEOTIDE SEQUENCE</scope>
    <source>
        <strain evidence="7">K2</strain>
    </source>
</reference>
<evidence type="ECO:0000256" key="3">
    <source>
        <dbReference type="ARBA" id="ARBA00022833"/>
    </source>
</evidence>
<gene>
    <name evidence="7" type="ORF">P5673_001148</name>
</gene>
<feature type="compositionally biased region" description="Basic and acidic residues" evidence="5">
    <location>
        <begin position="554"/>
        <end position="568"/>
    </location>
</feature>
<feature type="compositionally biased region" description="Polar residues" evidence="5">
    <location>
        <begin position="1339"/>
        <end position="1351"/>
    </location>
</feature>
<proteinExistence type="predicted"/>
<feature type="domain" description="C3H1-type" evidence="6">
    <location>
        <begin position="53"/>
        <end position="81"/>
    </location>
</feature>
<organism evidence="7 8">
    <name type="scientific">Acropora cervicornis</name>
    <name type="common">Staghorn coral</name>
    <dbReference type="NCBI Taxonomy" id="6130"/>
    <lineage>
        <taxon>Eukaryota</taxon>
        <taxon>Metazoa</taxon>
        <taxon>Cnidaria</taxon>
        <taxon>Anthozoa</taxon>
        <taxon>Hexacorallia</taxon>
        <taxon>Scleractinia</taxon>
        <taxon>Astrocoeniina</taxon>
        <taxon>Acroporidae</taxon>
        <taxon>Acropora</taxon>
    </lineage>
</organism>
<dbReference type="InterPro" id="IPR040427">
    <property type="entry name" value="Flacc"/>
</dbReference>
<dbReference type="Pfam" id="PF00642">
    <property type="entry name" value="zf-CCCH"/>
    <property type="match status" value="1"/>
</dbReference>
<evidence type="ECO:0000259" key="6">
    <source>
        <dbReference type="PROSITE" id="PS50103"/>
    </source>
</evidence>
<feature type="compositionally biased region" description="Basic and acidic residues" evidence="5">
    <location>
        <begin position="1163"/>
        <end position="1173"/>
    </location>
</feature>
<feature type="compositionally biased region" description="Basic and acidic residues" evidence="5">
    <location>
        <begin position="1038"/>
        <end position="1062"/>
    </location>
</feature>
<dbReference type="GO" id="GO:0008270">
    <property type="term" value="F:zinc ion binding"/>
    <property type="evidence" value="ECO:0007669"/>
    <property type="project" value="UniProtKB-KW"/>
</dbReference>
<feature type="compositionally biased region" description="Basic residues" evidence="5">
    <location>
        <begin position="157"/>
        <end position="166"/>
    </location>
</feature>
<accession>A0AAD9R5N7</accession>
<feature type="compositionally biased region" description="Basic and acidic residues" evidence="5">
    <location>
        <begin position="929"/>
        <end position="940"/>
    </location>
</feature>
<feature type="compositionally biased region" description="Basic and acidic residues" evidence="5">
    <location>
        <begin position="450"/>
        <end position="471"/>
    </location>
</feature>
<keyword evidence="8" id="KW-1185">Reference proteome</keyword>
<dbReference type="InterPro" id="IPR036855">
    <property type="entry name" value="Znf_CCCH_sf"/>
</dbReference>
<dbReference type="SUPFAM" id="SSF90229">
    <property type="entry name" value="CCCH zinc finger"/>
    <property type="match status" value="1"/>
</dbReference>
<feature type="compositionally biased region" description="Basic and acidic residues" evidence="5">
    <location>
        <begin position="10"/>
        <end position="19"/>
    </location>
</feature>
<dbReference type="EMBL" id="JARQWQ010000002">
    <property type="protein sequence ID" value="KAK2573491.1"/>
    <property type="molecule type" value="Genomic_DNA"/>
</dbReference>
<evidence type="ECO:0000256" key="4">
    <source>
        <dbReference type="PROSITE-ProRule" id="PRU00723"/>
    </source>
</evidence>
<dbReference type="PROSITE" id="PS50103">
    <property type="entry name" value="ZF_C3H1"/>
    <property type="match status" value="1"/>
</dbReference>
<evidence type="ECO:0000313" key="8">
    <source>
        <dbReference type="Proteomes" id="UP001249851"/>
    </source>
</evidence>
<feature type="compositionally biased region" description="Basic and acidic residues" evidence="5">
    <location>
        <begin position="1278"/>
        <end position="1295"/>
    </location>
</feature>
<keyword evidence="1 4" id="KW-0479">Metal-binding</keyword>
<keyword evidence="3 4" id="KW-0862">Zinc</keyword>
<dbReference type="InterPro" id="IPR000571">
    <property type="entry name" value="Znf_CCCH"/>
</dbReference>
<dbReference type="GO" id="GO:0036396">
    <property type="term" value="C:RNA N6-methyladenosine methyltransferase complex"/>
    <property type="evidence" value="ECO:0007669"/>
    <property type="project" value="InterPro"/>
</dbReference>
<reference evidence="7" key="2">
    <citation type="journal article" date="2023" name="Science">
        <title>Genomic signatures of disease resistance in endangered staghorn corals.</title>
        <authorList>
            <person name="Vollmer S.V."/>
            <person name="Selwyn J.D."/>
            <person name="Despard B.A."/>
            <person name="Roesel C.L."/>
        </authorList>
    </citation>
    <scope>NUCLEOTIDE SEQUENCE</scope>
    <source>
        <strain evidence="7">K2</strain>
    </source>
</reference>
<feature type="region of interest" description="Disordered" evidence="5">
    <location>
        <begin position="1478"/>
        <end position="1499"/>
    </location>
</feature>
<dbReference type="Proteomes" id="UP001249851">
    <property type="component" value="Unassembled WGS sequence"/>
</dbReference>
<evidence type="ECO:0000256" key="5">
    <source>
        <dbReference type="SAM" id="MobiDB-lite"/>
    </source>
</evidence>
<feature type="compositionally biased region" description="Acidic residues" evidence="5">
    <location>
        <begin position="1421"/>
        <end position="1441"/>
    </location>
</feature>
<protein>
    <submittedName>
        <fullName evidence="7">Zinc finger CCCH domain-containing protein 13</fullName>
    </submittedName>
</protein>
<feature type="compositionally biased region" description="Basic and acidic residues" evidence="5">
    <location>
        <begin position="1119"/>
        <end position="1137"/>
    </location>
</feature>
<keyword evidence="2 4" id="KW-0863">Zinc-finger</keyword>
<sequence>MSGTRLTRKVTVEGGKKLPEGGGQSSSSSSGTRRSVFDRLGPGTSERPRVRESFPPEKCRNWMRDGRCQFGRNCKFLHGPFSEPKQRTKSIRSIVRSDVESLDSIGDDIEEEREIPAKKKKHRPEESVSTGKKAQRRQQEEKESTEGDEESVDENRKRKKKLKKRSLSGGVVITKPRSPEQEERDWGDEEYGEGRSDLEWEERGELDYERQLSLEKRRQDLQRELARMDEEDAAREKSDRKIKEIKKERCEEQKVVIPVVHSKLHPEKSSVSPGDELSSVSSQSTPKKKKKKAEGESKKVKTKRKLSSSEKELKKRKGAKPVAESAESDILDDRKRKMGSELSPETPKMPSARTPRQIEISGEEKPRGVKKKQSKIKTKDTSVARTGTEARTIPSDAMVRRPQRSPPEKNIPRDKRSYTPEEQRAPVDKGRRRAALSSPEGSDSPALQYPREERSRRVTDSSDGSPRKSVGDIHVTIPHVEADYKMAGKGYDKRVRGQESPSISDRERPKTGKDLRRLEEERTSRRKVFASDQPHRSPSPAEIPPSGPITPPTEQKRQRTPPRGDRRGPQTPPGEPEFDNDGPKHASSERAPPRRRGPYTPPLPATPPVRGRSEKNREEFYEGRSKPVSHRDGVPRSKEREERYPKPRDEERGDEAPRGGRGHPIMDEELPRTRVRDEEPGRGRNRDDRQEDHHQRGRAKDDRADEFPRVRDREPERSEDHHRVGHEDPRGDEFSRRKPEGDDEFLRRRDERDRDLEREDERQRRKDEHQRGRARDEPEEDFQRSRGRDVPRRQVEGGDERYWEAPRGEREFRDGQFAGRDKRRPDIPRQEFPDISHGRERPRDRGGRHPPSGPDYHRRGPSPTPHGPPRRSPPPHGPPRGPHRFMERRRSLSPGGRRDEGYRQGPPREGGYGMGREPVSGRGGYPAPFDERGRPLDSRRRNSPPPRQYAERGRGGDRGFPERVRPPGDRYQEPPRDRGGPWETEGRREREHPRDRNRPPHESRDRERKPRGELSPGRGPKQWEERKGGSPGRAVSPPHERHAHEQEKIPRDIEEERRHRSADEDEWEYEEDIGKDKDKAPRPHGERKRRRETASAVSTPESYVGGKRRRSETPETEEVVVHEVLEGQEKGGRHEVSVDAGVPESAGTPSKQMTKLKKKKTGRKEGKVMKSEGEDSLEGQGPQDSGLEKGASTEGGKSLKAEKKHKKEKGKTKEKGTKKKKKNSAALVEAELEVAKEFTEDSTNLPEGESLPSENLGEGTQSSESEPTVKVAKKRRHIDVAEREEVIGKEVVEKPPKKKKKKKHQPELLFQPWADLEGEDEDTKSRKSETKENQENSKDSQSMASKNNDQLKSADEKLDSSKADAPVEVFSDWSDDSSIGDDAWSDGIEASEMAEGKPKVDEKEPENVSTPVQNSVPAYDDVYDPISDDELDAMLGEEDDEGRVGKGNSAGSSGTPMPVEDVDWSALVSSQASSEKTVQRACAEATNDNPSGVEKVESNDVDGMSSCQASFGALMAGAAAKRREREVLFTNVGPCRRALCAREDLGMRKRLRRLTGKIGLFQTPPTTPVDNELYMMSVDLYKHEHSSTDSSVSKLIPSRVGSVLSTVTS</sequence>
<feature type="compositionally biased region" description="Basic and acidic residues" evidence="5">
    <location>
        <begin position="192"/>
        <end position="254"/>
    </location>
</feature>
<feature type="compositionally biased region" description="Pro residues" evidence="5">
    <location>
        <begin position="541"/>
        <end position="551"/>
    </location>
</feature>
<feature type="compositionally biased region" description="Basic residues" evidence="5">
    <location>
        <begin position="1202"/>
        <end position="1223"/>
    </location>
</feature>
<dbReference type="PANTHER" id="PTHR38563:SF1">
    <property type="entry name" value="FL(2)D-ASSOCIATED COMPLEX COMPONENT"/>
    <property type="match status" value="1"/>
</dbReference>
<feature type="compositionally biased region" description="Pro residues" evidence="5">
    <location>
        <begin position="862"/>
        <end position="880"/>
    </location>
</feature>
<feature type="compositionally biased region" description="Basic and acidic residues" evidence="5">
    <location>
        <begin position="1352"/>
        <end position="1362"/>
    </location>
</feature>
<feature type="compositionally biased region" description="Polar residues" evidence="5">
    <location>
        <begin position="1407"/>
        <end position="1416"/>
    </location>
</feature>
<name>A0AAD9R5N7_ACRCE</name>
<dbReference type="Gene3D" id="4.10.1000.10">
    <property type="entry name" value="Zinc finger, CCCH-type"/>
    <property type="match status" value="1"/>
</dbReference>
<feature type="compositionally biased region" description="Basic and acidic residues" evidence="5">
    <location>
        <begin position="611"/>
        <end position="847"/>
    </location>
</feature>
<feature type="compositionally biased region" description="Acidic residues" evidence="5">
    <location>
        <begin position="182"/>
        <end position="191"/>
    </location>
</feature>
<feature type="region of interest" description="Disordered" evidence="5">
    <location>
        <begin position="1"/>
        <end position="1460"/>
    </location>
</feature>
<feature type="compositionally biased region" description="Basic and acidic residues" evidence="5">
    <location>
        <begin position="504"/>
        <end position="523"/>
    </location>
</feature>
<feature type="compositionally biased region" description="Basic and acidic residues" evidence="5">
    <location>
        <begin position="949"/>
        <end position="1012"/>
    </location>
</feature>
<feature type="compositionally biased region" description="Basic and acidic residues" evidence="5">
    <location>
        <begin position="884"/>
        <end position="902"/>
    </location>
</feature>
<evidence type="ECO:0000256" key="1">
    <source>
        <dbReference type="ARBA" id="ARBA00022723"/>
    </source>
</evidence>
<feature type="compositionally biased region" description="Basic and acidic residues" evidence="5">
    <location>
        <begin position="581"/>
        <end position="592"/>
    </location>
</feature>
<dbReference type="PANTHER" id="PTHR38563">
    <property type="entry name" value="FL(2)D-ASSOCIATED COMPLEX COMPONENT"/>
    <property type="match status" value="1"/>
</dbReference>
<evidence type="ECO:0000256" key="2">
    <source>
        <dbReference type="ARBA" id="ARBA00022771"/>
    </source>
</evidence>